<dbReference type="Proteomes" id="UP000004169">
    <property type="component" value="Unassembled WGS sequence"/>
</dbReference>
<keyword evidence="2" id="KW-1185">Reference proteome</keyword>
<dbReference type="InterPro" id="IPR027417">
    <property type="entry name" value="P-loop_NTPase"/>
</dbReference>
<comment type="caution">
    <text evidence="1">The sequence shown here is derived from an EMBL/GenBank/DDBJ whole genome shotgun (WGS) entry which is preliminary data.</text>
</comment>
<dbReference type="Gene3D" id="3.40.50.300">
    <property type="entry name" value="P-loop containing nucleotide triphosphate hydrolases"/>
    <property type="match status" value="1"/>
</dbReference>
<organism evidence="1 2">
    <name type="scientific">Magnetospirillum molischianum DSM 120</name>
    <dbReference type="NCBI Taxonomy" id="1150626"/>
    <lineage>
        <taxon>Bacteria</taxon>
        <taxon>Pseudomonadati</taxon>
        <taxon>Pseudomonadota</taxon>
        <taxon>Alphaproteobacteria</taxon>
        <taxon>Rhodospirillales</taxon>
        <taxon>Rhodospirillaceae</taxon>
        <taxon>Magnetospirillum</taxon>
    </lineage>
</organism>
<gene>
    <name evidence="1" type="ORF">PHAMO_80056</name>
</gene>
<protein>
    <recommendedName>
        <fullName evidence="3">Dephospho-CoA kinase</fullName>
    </recommendedName>
</protein>
<proteinExistence type="predicted"/>
<dbReference type="OrthoDB" id="4545778at2"/>
<evidence type="ECO:0000313" key="1">
    <source>
        <dbReference type="EMBL" id="CCG43265.1"/>
    </source>
</evidence>
<dbReference type="AlphaFoldDB" id="H8FY27"/>
<reference evidence="1 2" key="1">
    <citation type="journal article" date="2012" name="J. Bacteriol.">
        <title>Draft Genome Sequence of the Purple Photosynthetic Bacterium Phaeospirillum molischianum DSM120, a Particularly Versatile Bacterium.</title>
        <authorList>
            <person name="Duquesne K."/>
            <person name="Prima V."/>
            <person name="Ji B."/>
            <person name="Rouy Z."/>
            <person name="Medigue C."/>
            <person name="Talla E."/>
            <person name="Sturgis J.N."/>
        </authorList>
    </citation>
    <scope>NUCLEOTIDE SEQUENCE [LARGE SCALE GENOMIC DNA]</scope>
    <source>
        <strain evidence="2">DSM120</strain>
    </source>
</reference>
<dbReference type="RefSeq" id="WP_002731333.1">
    <property type="nucleotide sequence ID" value="NZ_CAHP01000060.1"/>
</dbReference>
<evidence type="ECO:0008006" key="3">
    <source>
        <dbReference type="Google" id="ProtNLM"/>
    </source>
</evidence>
<dbReference type="SUPFAM" id="SSF52540">
    <property type="entry name" value="P-loop containing nucleoside triphosphate hydrolases"/>
    <property type="match status" value="1"/>
</dbReference>
<evidence type="ECO:0000313" key="2">
    <source>
        <dbReference type="Proteomes" id="UP000004169"/>
    </source>
</evidence>
<name>H8FY27_MAGML</name>
<sequence>MTIPYIALCGWPKSGKSEVAQILEEEFGAITVDDGRALRDAGIVLYGLTEWHVSTQEGKASFVEVCGQKVQVRQLLGDLGQMLEDRYGEQVVPEMALRQVKKMRELRSDTDLFVFPSVRKTQGLAYKRAGGVVVEVVRSGVQPSPYAFDRYDAGLVDYSIVNPAPLVVPPEQVEHWRRELRRIVTTFIPRVL</sequence>
<accession>H8FY27</accession>
<dbReference type="STRING" id="1150626.PHAMO_80056"/>
<dbReference type="eggNOG" id="ENOG5032DN4">
    <property type="taxonomic scope" value="Bacteria"/>
</dbReference>
<dbReference type="EMBL" id="CAHP01000060">
    <property type="protein sequence ID" value="CCG43265.1"/>
    <property type="molecule type" value="Genomic_DNA"/>
</dbReference>